<keyword evidence="9" id="KW-1185">Reference proteome</keyword>
<evidence type="ECO:0000256" key="2">
    <source>
        <dbReference type="ARBA" id="ARBA00022723"/>
    </source>
</evidence>
<keyword evidence="3" id="KW-0805">Transcription regulation</keyword>
<feature type="region of interest" description="Disordered" evidence="6">
    <location>
        <begin position="666"/>
        <end position="698"/>
    </location>
</feature>
<dbReference type="CDD" id="cd12148">
    <property type="entry name" value="fungal_TF_MHR"/>
    <property type="match status" value="1"/>
</dbReference>
<name>M7XP11_RHOT1</name>
<sequence length="725" mass="77347">MDKPVTLPPFGPASPPQQPADSAPPNSAAVPLPAAAAASPRTRTTVACVRCRRGKTKCLTFEGKSACEACATRGVECERADSRAKASGASETRRVRPPKRRAADDLEPATVSAADAPARPPMPARTIQPARPSAPGDAASTAESGPAAADFFQCYTQLGFLHRPSFLHQLQTHPDSISPFLVLCIIVISSRITPALAERYPSPSLAADAFAKQAQSQVLHELSPPPSLELVQALLLLSLHDAGTLFEYRAKALQGLARQMAETLRLHEPVPGLSVIENEVRRRTWWFLTFSIIPLDAQPSPTPAYFQPALVPVPLPSNEQDFTFGVRAHDERMFPNLARLPQSPSPTEDLSLLGAYVTARSIFGEISRAVAPLETDSSALPPCWTPTSPLPALQSALDAFNALLSPIQHWTTPNLLAYRASNLDLGFWSIHATLRAAQILLYRAYLPIMARVLSEDGADVGLGGEVPPGGREYWRALAAKTVENAFGLLDEAAECLGAGPARKGMTPHLAFCVYIAGTVLTFLRLHPNLAPSHVPAAPSRIANALSTMHHSATLWPVAEQWHRSLYQHALAGPVEAGVAYRSFAPEGSLRHDEQEQEQEQNGVSAQHAASTLAAMARRRSSASGSGGGSGSRSGQESRPTSSDAIGLHERDLKPVVAGSADATYIPSPSAASSIPTSSFSGLYTPPQPEHRISFGAISEGEYEEAEKAKVREARRIEALLAGAQG</sequence>
<dbReference type="SMART" id="SM00066">
    <property type="entry name" value="GAL4"/>
    <property type="match status" value="1"/>
</dbReference>
<dbReference type="InterPro" id="IPR007219">
    <property type="entry name" value="XnlR_reg_dom"/>
</dbReference>
<dbReference type="PROSITE" id="PS50048">
    <property type="entry name" value="ZN2_CY6_FUNGAL_2"/>
    <property type="match status" value="1"/>
</dbReference>
<dbReference type="InterPro" id="IPR050815">
    <property type="entry name" value="TF_fung"/>
</dbReference>
<feature type="region of interest" description="Disordered" evidence="6">
    <location>
        <begin position="1"/>
        <end position="44"/>
    </location>
</feature>
<dbReference type="CDD" id="cd00067">
    <property type="entry name" value="GAL4"/>
    <property type="match status" value="1"/>
</dbReference>
<dbReference type="PANTHER" id="PTHR47338:SF5">
    <property type="entry name" value="ZN(II)2CYS6 TRANSCRIPTION FACTOR (EUROFUNG)"/>
    <property type="match status" value="1"/>
</dbReference>
<dbReference type="InterPro" id="IPR001138">
    <property type="entry name" value="Zn2Cys6_DnaBD"/>
</dbReference>
<dbReference type="Pfam" id="PF04082">
    <property type="entry name" value="Fungal_trans"/>
    <property type="match status" value="1"/>
</dbReference>
<proteinExistence type="predicted"/>
<keyword evidence="2" id="KW-0479">Metal-binding</keyword>
<dbReference type="GO" id="GO:0003677">
    <property type="term" value="F:DNA binding"/>
    <property type="evidence" value="ECO:0007669"/>
    <property type="project" value="InterPro"/>
</dbReference>
<evidence type="ECO:0000256" key="5">
    <source>
        <dbReference type="ARBA" id="ARBA00023242"/>
    </source>
</evidence>
<protein>
    <submittedName>
        <fullName evidence="8">Zn(2)-C6 fungal-type transcription factor</fullName>
    </submittedName>
</protein>
<comment type="subcellular location">
    <subcellularLocation>
        <location evidence="1">Nucleus</location>
    </subcellularLocation>
</comment>
<evidence type="ECO:0000256" key="6">
    <source>
        <dbReference type="SAM" id="MobiDB-lite"/>
    </source>
</evidence>
<dbReference type="GO" id="GO:0000981">
    <property type="term" value="F:DNA-binding transcription factor activity, RNA polymerase II-specific"/>
    <property type="evidence" value="ECO:0007669"/>
    <property type="project" value="InterPro"/>
</dbReference>
<dbReference type="InterPro" id="IPR036864">
    <property type="entry name" value="Zn2-C6_fun-type_DNA-bd_sf"/>
</dbReference>
<dbReference type="SUPFAM" id="SSF57701">
    <property type="entry name" value="Zn2/Cys6 DNA-binding domain"/>
    <property type="match status" value="1"/>
</dbReference>
<reference evidence="8 9" key="1">
    <citation type="journal article" date="2012" name="Nat. Commun.">
        <title>A multi-omic map of the lipid-producing yeast Rhodosporidium toruloides.</title>
        <authorList>
            <person name="Zhu Z."/>
            <person name="Zhang S."/>
            <person name="Liu H."/>
            <person name="Shen H."/>
            <person name="Lin X."/>
            <person name="Yang F."/>
            <person name="Zhou Y.J."/>
            <person name="Jin G."/>
            <person name="Ye M."/>
            <person name="Zou H."/>
            <person name="Zou H."/>
            <person name="Zhao Z.K."/>
        </authorList>
    </citation>
    <scope>NUCLEOTIDE SEQUENCE [LARGE SCALE GENOMIC DNA]</scope>
    <source>
        <strain evidence="8 9">NP11</strain>
    </source>
</reference>
<organism evidence="8 9">
    <name type="scientific">Rhodotorula toruloides (strain NP11)</name>
    <name type="common">Yeast</name>
    <name type="synonym">Rhodosporidium toruloides</name>
    <dbReference type="NCBI Taxonomy" id="1130832"/>
    <lineage>
        <taxon>Eukaryota</taxon>
        <taxon>Fungi</taxon>
        <taxon>Dikarya</taxon>
        <taxon>Basidiomycota</taxon>
        <taxon>Pucciniomycotina</taxon>
        <taxon>Microbotryomycetes</taxon>
        <taxon>Sporidiobolales</taxon>
        <taxon>Sporidiobolaceae</taxon>
        <taxon>Rhodotorula</taxon>
    </lineage>
</organism>
<dbReference type="Proteomes" id="UP000016926">
    <property type="component" value="Unassembled WGS sequence"/>
</dbReference>
<evidence type="ECO:0000313" key="8">
    <source>
        <dbReference type="EMBL" id="EMS25649.1"/>
    </source>
</evidence>
<evidence type="ECO:0000259" key="7">
    <source>
        <dbReference type="PROSITE" id="PS50048"/>
    </source>
</evidence>
<dbReference type="PANTHER" id="PTHR47338">
    <property type="entry name" value="ZN(II)2CYS6 TRANSCRIPTION FACTOR (EUROFUNG)-RELATED"/>
    <property type="match status" value="1"/>
</dbReference>
<evidence type="ECO:0000256" key="4">
    <source>
        <dbReference type="ARBA" id="ARBA00023163"/>
    </source>
</evidence>
<dbReference type="GeneID" id="27364090"/>
<dbReference type="GO" id="GO:0005634">
    <property type="term" value="C:nucleus"/>
    <property type="evidence" value="ECO:0007669"/>
    <property type="project" value="UniProtKB-SubCell"/>
</dbReference>
<feature type="compositionally biased region" description="Low complexity" evidence="6">
    <location>
        <begin position="666"/>
        <end position="680"/>
    </location>
</feature>
<dbReference type="EMBL" id="KB722642">
    <property type="protein sequence ID" value="EMS25649.1"/>
    <property type="molecule type" value="Genomic_DNA"/>
</dbReference>
<dbReference type="RefSeq" id="XP_016276768.1">
    <property type="nucleotide sequence ID" value="XM_016413761.1"/>
</dbReference>
<feature type="compositionally biased region" description="Low complexity" evidence="6">
    <location>
        <begin position="19"/>
        <end position="44"/>
    </location>
</feature>
<dbReference type="PROSITE" id="PS00463">
    <property type="entry name" value="ZN2_CY6_FUNGAL_1"/>
    <property type="match status" value="1"/>
</dbReference>
<evidence type="ECO:0000256" key="3">
    <source>
        <dbReference type="ARBA" id="ARBA00023015"/>
    </source>
</evidence>
<keyword evidence="5" id="KW-0539">Nucleus</keyword>
<feature type="region of interest" description="Disordered" evidence="6">
    <location>
        <begin position="588"/>
        <end position="648"/>
    </location>
</feature>
<keyword evidence="4" id="KW-0804">Transcription</keyword>
<gene>
    <name evidence="8" type="ORF">RHTO_00077</name>
</gene>
<dbReference type="GO" id="GO:0006351">
    <property type="term" value="P:DNA-templated transcription"/>
    <property type="evidence" value="ECO:0007669"/>
    <property type="project" value="InterPro"/>
</dbReference>
<evidence type="ECO:0000313" key="9">
    <source>
        <dbReference type="Proteomes" id="UP000016926"/>
    </source>
</evidence>
<dbReference type="HOGENOM" id="CLU_381799_0_0_1"/>
<feature type="region of interest" description="Disordered" evidence="6">
    <location>
        <begin position="78"/>
        <end position="143"/>
    </location>
</feature>
<dbReference type="eggNOG" id="ENOG502QS5N">
    <property type="taxonomic scope" value="Eukaryota"/>
</dbReference>
<feature type="compositionally biased region" description="Pro residues" evidence="6">
    <location>
        <begin position="1"/>
        <end position="18"/>
    </location>
</feature>
<dbReference type="OrthoDB" id="2399539at2759"/>
<feature type="domain" description="Zn(2)-C6 fungal-type" evidence="7">
    <location>
        <begin position="47"/>
        <end position="77"/>
    </location>
</feature>
<dbReference type="Pfam" id="PF00172">
    <property type="entry name" value="Zn_clus"/>
    <property type="match status" value="1"/>
</dbReference>
<dbReference type="Gene3D" id="4.10.240.10">
    <property type="entry name" value="Zn(2)-C6 fungal-type DNA-binding domain"/>
    <property type="match status" value="1"/>
</dbReference>
<dbReference type="GO" id="GO:0008270">
    <property type="term" value="F:zinc ion binding"/>
    <property type="evidence" value="ECO:0007669"/>
    <property type="project" value="InterPro"/>
</dbReference>
<accession>M7XP11</accession>
<evidence type="ECO:0000256" key="1">
    <source>
        <dbReference type="ARBA" id="ARBA00004123"/>
    </source>
</evidence>
<dbReference type="AlphaFoldDB" id="M7XP11"/>